<dbReference type="KEGG" id="sgv:B1H19_08365"/>
<dbReference type="Gene3D" id="1.10.10.10">
    <property type="entry name" value="Winged helix-like DNA-binding domain superfamily/Winged helix DNA-binding domain"/>
    <property type="match status" value="1"/>
</dbReference>
<dbReference type="InterPro" id="IPR001497">
    <property type="entry name" value="MethylDNA_cys_MeTrfase_AS"/>
</dbReference>
<evidence type="ECO:0000256" key="8">
    <source>
        <dbReference type="ARBA" id="ARBA00049348"/>
    </source>
</evidence>
<comment type="catalytic activity">
    <reaction evidence="1">
        <text>a 4-O-methyl-thymidine in DNA + L-cysteinyl-[protein] = a thymidine in DNA + S-methyl-L-cysteinyl-[protein]</text>
        <dbReference type="Rhea" id="RHEA:53428"/>
        <dbReference type="Rhea" id="RHEA-COMP:10131"/>
        <dbReference type="Rhea" id="RHEA-COMP:10132"/>
        <dbReference type="Rhea" id="RHEA-COMP:13555"/>
        <dbReference type="Rhea" id="RHEA-COMP:13556"/>
        <dbReference type="ChEBI" id="CHEBI:29950"/>
        <dbReference type="ChEBI" id="CHEBI:82612"/>
        <dbReference type="ChEBI" id="CHEBI:137386"/>
        <dbReference type="ChEBI" id="CHEBI:137387"/>
        <dbReference type="EC" id="2.1.1.63"/>
    </reaction>
</comment>
<protein>
    <recommendedName>
        <fullName evidence="3">methylated-DNA--[protein]-cysteine S-methyltransferase</fullName>
        <ecNumber evidence="3">2.1.1.63</ecNumber>
    </recommendedName>
</protein>
<dbReference type="PANTHER" id="PTHR10815">
    <property type="entry name" value="METHYLATED-DNA--PROTEIN-CYSTEINE METHYLTRANSFERASE"/>
    <property type="match status" value="1"/>
</dbReference>
<dbReference type="NCBIfam" id="TIGR00589">
    <property type="entry name" value="ogt"/>
    <property type="match status" value="1"/>
</dbReference>
<gene>
    <name evidence="11" type="ORF">B1H19_08365</name>
</gene>
<dbReference type="Pfam" id="PF02870">
    <property type="entry name" value="Methyltransf_1N"/>
    <property type="match status" value="1"/>
</dbReference>
<evidence type="ECO:0000259" key="10">
    <source>
        <dbReference type="Pfam" id="PF02870"/>
    </source>
</evidence>
<dbReference type="SUPFAM" id="SSF46767">
    <property type="entry name" value="Methylated DNA-protein cysteine methyltransferase, C-terminal domain"/>
    <property type="match status" value="1"/>
</dbReference>
<name>A0A1V0U299_9ACTN</name>
<evidence type="ECO:0000259" key="9">
    <source>
        <dbReference type="Pfam" id="PF01035"/>
    </source>
</evidence>
<evidence type="ECO:0000256" key="6">
    <source>
        <dbReference type="ARBA" id="ARBA00022763"/>
    </source>
</evidence>
<dbReference type="STRING" id="553510.B1H19_08365"/>
<dbReference type="OrthoDB" id="9802228at2"/>
<dbReference type="InterPro" id="IPR014048">
    <property type="entry name" value="MethylDNA_cys_MeTrfase_DNA-bd"/>
</dbReference>
<organism evidence="11 12">
    <name type="scientific">Streptomyces gilvosporeus</name>
    <dbReference type="NCBI Taxonomy" id="553510"/>
    <lineage>
        <taxon>Bacteria</taxon>
        <taxon>Bacillati</taxon>
        <taxon>Actinomycetota</taxon>
        <taxon>Actinomycetes</taxon>
        <taxon>Kitasatosporales</taxon>
        <taxon>Streptomycetaceae</taxon>
        <taxon>Streptomyces</taxon>
    </lineage>
</organism>
<dbReference type="GO" id="GO:0032259">
    <property type="term" value="P:methylation"/>
    <property type="evidence" value="ECO:0007669"/>
    <property type="project" value="UniProtKB-KW"/>
</dbReference>
<dbReference type="EC" id="2.1.1.63" evidence="3"/>
<keyword evidence="12" id="KW-1185">Reference proteome</keyword>
<dbReference type="GO" id="GO:0003908">
    <property type="term" value="F:methylated-DNA-[protein]-cysteine S-methyltransferase activity"/>
    <property type="evidence" value="ECO:0007669"/>
    <property type="project" value="UniProtKB-EC"/>
</dbReference>
<evidence type="ECO:0000256" key="7">
    <source>
        <dbReference type="ARBA" id="ARBA00023204"/>
    </source>
</evidence>
<dbReference type="PROSITE" id="PS00374">
    <property type="entry name" value="MGMT"/>
    <property type="match status" value="1"/>
</dbReference>
<sequence>MHALSRSAPREAVGSVVVAEHHTPIGRLALAATDEALLYCGFFPPETVQQRLAAGGRECRDEVGAGPDQLAVMAQAQEQLDDFLAGRRRSFTVPLDPSLATPFSKEVVLAVAEHVPYGGTATYGELAAAVHRPGSARAVGKALGANPLCVMLPCHRVLGASGRPMGYAGGLRAKRFLLDLECRS</sequence>
<dbReference type="CDD" id="cd06445">
    <property type="entry name" value="ATase"/>
    <property type="match status" value="1"/>
</dbReference>
<evidence type="ECO:0000313" key="11">
    <source>
        <dbReference type="EMBL" id="ARF59303.1"/>
    </source>
</evidence>
<dbReference type="Proteomes" id="UP000192726">
    <property type="component" value="Chromosome"/>
</dbReference>
<evidence type="ECO:0000256" key="1">
    <source>
        <dbReference type="ARBA" id="ARBA00001286"/>
    </source>
</evidence>
<evidence type="ECO:0000256" key="3">
    <source>
        <dbReference type="ARBA" id="ARBA00011918"/>
    </source>
</evidence>
<keyword evidence="4" id="KW-0489">Methyltransferase</keyword>
<comment type="similarity">
    <text evidence="2">Belongs to the MGMT family.</text>
</comment>
<dbReference type="PANTHER" id="PTHR10815:SF13">
    <property type="entry name" value="METHYLATED-DNA--PROTEIN-CYSTEINE METHYLTRANSFERASE"/>
    <property type="match status" value="1"/>
</dbReference>
<feature type="domain" description="Methylguanine DNA methyltransferase ribonuclease-like" evidence="10">
    <location>
        <begin position="22"/>
        <end position="97"/>
    </location>
</feature>
<comment type="catalytic activity">
    <reaction evidence="8">
        <text>a 6-O-methyl-2'-deoxyguanosine in DNA + L-cysteinyl-[protein] = S-methyl-L-cysteinyl-[protein] + a 2'-deoxyguanosine in DNA</text>
        <dbReference type="Rhea" id="RHEA:24000"/>
        <dbReference type="Rhea" id="RHEA-COMP:10131"/>
        <dbReference type="Rhea" id="RHEA-COMP:10132"/>
        <dbReference type="Rhea" id="RHEA-COMP:11367"/>
        <dbReference type="Rhea" id="RHEA-COMP:11368"/>
        <dbReference type="ChEBI" id="CHEBI:29950"/>
        <dbReference type="ChEBI" id="CHEBI:82612"/>
        <dbReference type="ChEBI" id="CHEBI:85445"/>
        <dbReference type="ChEBI" id="CHEBI:85448"/>
        <dbReference type="EC" id="2.1.1.63"/>
    </reaction>
</comment>
<keyword evidence="7" id="KW-0234">DNA repair</keyword>
<dbReference type="FunFam" id="1.10.10.10:FF:000214">
    <property type="entry name" value="Methylated-DNA--protein-cysteine methyltransferase"/>
    <property type="match status" value="1"/>
</dbReference>
<dbReference type="Pfam" id="PF01035">
    <property type="entry name" value="DNA_binding_1"/>
    <property type="match status" value="1"/>
</dbReference>
<proteinExistence type="inferred from homology"/>
<evidence type="ECO:0000313" key="12">
    <source>
        <dbReference type="Proteomes" id="UP000192726"/>
    </source>
</evidence>
<evidence type="ECO:0000256" key="2">
    <source>
        <dbReference type="ARBA" id="ARBA00008711"/>
    </source>
</evidence>
<dbReference type="SUPFAM" id="SSF53155">
    <property type="entry name" value="Methylated DNA-protein cysteine methyltransferase domain"/>
    <property type="match status" value="1"/>
</dbReference>
<dbReference type="InterPro" id="IPR036217">
    <property type="entry name" value="MethylDNA_cys_MeTrfase_DNAb"/>
</dbReference>
<dbReference type="EMBL" id="CP020569">
    <property type="protein sequence ID" value="ARF59303.1"/>
    <property type="molecule type" value="Genomic_DNA"/>
</dbReference>
<keyword evidence="5" id="KW-0808">Transferase</keyword>
<feature type="domain" description="Methylated-DNA-[protein]-cysteine S-methyltransferase DNA binding" evidence="9">
    <location>
        <begin position="104"/>
        <end position="181"/>
    </location>
</feature>
<reference evidence="11 12" key="1">
    <citation type="submission" date="2017-04" db="EMBL/GenBank/DDBJ databases">
        <title>Complete Genome Sequence of Streptomyces gilvosporeus F607, a Capable Producer of Natamycin.</title>
        <authorList>
            <person name="Zong G."/>
            <person name="Zhong C."/>
            <person name="Fu J."/>
            <person name="Qin R."/>
            <person name="Cao G."/>
        </authorList>
    </citation>
    <scope>NUCLEOTIDE SEQUENCE [LARGE SCALE GENOMIC DNA]</scope>
    <source>
        <strain evidence="11 12">F607</strain>
    </source>
</reference>
<dbReference type="GO" id="GO:0006281">
    <property type="term" value="P:DNA repair"/>
    <property type="evidence" value="ECO:0007669"/>
    <property type="project" value="UniProtKB-KW"/>
</dbReference>
<keyword evidence="6" id="KW-0227">DNA damage</keyword>
<accession>A0A1V0U299</accession>
<dbReference type="InterPro" id="IPR036631">
    <property type="entry name" value="MGMT_N_sf"/>
</dbReference>
<dbReference type="InterPro" id="IPR036388">
    <property type="entry name" value="WH-like_DNA-bd_sf"/>
</dbReference>
<evidence type="ECO:0000256" key="4">
    <source>
        <dbReference type="ARBA" id="ARBA00022603"/>
    </source>
</evidence>
<dbReference type="Gene3D" id="3.30.160.70">
    <property type="entry name" value="Methylated DNA-protein cysteine methyltransferase domain"/>
    <property type="match status" value="1"/>
</dbReference>
<evidence type="ECO:0000256" key="5">
    <source>
        <dbReference type="ARBA" id="ARBA00022679"/>
    </source>
</evidence>
<dbReference type="InterPro" id="IPR008332">
    <property type="entry name" value="MethylG_MeTrfase_N"/>
</dbReference>
<dbReference type="AlphaFoldDB" id="A0A1V0U299"/>